<evidence type="ECO:0000256" key="1">
    <source>
        <dbReference type="ARBA" id="ARBA00023015"/>
    </source>
</evidence>
<evidence type="ECO:0000259" key="4">
    <source>
        <dbReference type="Pfam" id="PF00440"/>
    </source>
</evidence>
<dbReference type="EMBL" id="BAABAE010000003">
    <property type="protein sequence ID" value="GAA3739448.1"/>
    <property type="molecule type" value="Genomic_DNA"/>
</dbReference>
<dbReference type="RefSeq" id="WP_344755096.1">
    <property type="nucleotide sequence ID" value="NZ_BAABAE010000003.1"/>
</dbReference>
<organism evidence="5 6">
    <name type="scientific">Leifsonella bigeumensis</name>
    <dbReference type="NCBI Taxonomy" id="433643"/>
    <lineage>
        <taxon>Bacteria</taxon>
        <taxon>Bacillati</taxon>
        <taxon>Actinomycetota</taxon>
        <taxon>Actinomycetes</taxon>
        <taxon>Micrococcales</taxon>
        <taxon>Microbacteriaceae</taxon>
        <taxon>Leifsonella</taxon>
    </lineage>
</organism>
<name>A0ABP7FGP1_9MICO</name>
<keyword evidence="6" id="KW-1185">Reference proteome</keyword>
<feature type="domain" description="HTH tetR-type" evidence="4">
    <location>
        <begin position="26"/>
        <end position="57"/>
    </location>
</feature>
<sequence length="217" mass="23341">MAATKTSRDYRSPLREEQAANTRQRILDAAAGCFAEAGFAGTSLRDIAVAAGVSVETVKLNGPKSALLIGAFEQAFSGNESHENIVDSEAGRATLGIADNDEFLSTMVRFIADANARTSALWAAFTAAAASDPLAKFEMDDLLSRKLQDCRTAIAELDRRDMITTDSARNRLADVLSFVISAEGHQQLVAQAGWSHARYTTWLEASVRQLVLSPTDS</sequence>
<dbReference type="InterPro" id="IPR009057">
    <property type="entry name" value="Homeodomain-like_sf"/>
</dbReference>
<evidence type="ECO:0000313" key="5">
    <source>
        <dbReference type="EMBL" id="GAA3739448.1"/>
    </source>
</evidence>
<reference evidence="6" key="1">
    <citation type="journal article" date="2019" name="Int. J. Syst. Evol. Microbiol.">
        <title>The Global Catalogue of Microorganisms (GCM) 10K type strain sequencing project: providing services to taxonomists for standard genome sequencing and annotation.</title>
        <authorList>
            <consortium name="The Broad Institute Genomics Platform"/>
            <consortium name="The Broad Institute Genome Sequencing Center for Infectious Disease"/>
            <person name="Wu L."/>
            <person name="Ma J."/>
        </authorList>
    </citation>
    <scope>NUCLEOTIDE SEQUENCE [LARGE SCALE GENOMIC DNA]</scope>
    <source>
        <strain evidence="6">JCM 16949</strain>
    </source>
</reference>
<evidence type="ECO:0000313" key="6">
    <source>
        <dbReference type="Proteomes" id="UP001501004"/>
    </source>
</evidence>
<dbReference type="Proteomes" id="UP001501004">
    <property type="component" value="Unassembled WGS sequence"/>
</dbReference>
<dbReference type="InterPro" id="IPR050109">
    <property type="entry name" value="HTH-type_TetR-like_transc_reg"/>
</dbReference>
<dbReference type="InterPro" id="IPR001647">
    <property type="entry name" value="HTH_TetR"/>
</dbReference>
<dbReference type="Pfam" id="PF00440">
    <property type="entry name" value="TetR_N"/>
    <property type="match status" value="1"/>
</dbReference>
<proteinExistence type="predicted"/>
<dbReference type="PANTHER" id="PTHR30055:SF234">
    <property type="entry name" value="HTH-TYPE TRANSCRIPTIONAL REGULATOR BETI"/>
    <property type="match status" value="1"/>
</dbReference>
<evidence type="ECO:0000256" key="3">
    <source>
        <dbReference type="ARBA" id="ARBA00023163"/>
    </source>
</evidence>
<evidence type="ECO:0000256" key="2">
    <source>
        <dbReference type="ARBA" id="ARBA00023125"/>
    </source>
</evidence>
<dbReference type="Gene3D" id="1.10.357.10">
    <property type="entry name" value="Tetracycline Repressor, domain 2"/>
    <property type="match status" value="1"/>
</dbReference>
<comment type="caution">
    <text evidence="5">The sequence shown here is derived from an EMBL/GenBank/DDBJ whole genome shotgun (WGS) entry which is preliminary data.</text>
</comment>
<accession>A0ABP7FGP1</accession>
<dbReference type="PANTHER" id="PTHR30055">
    <property type="entry name" value="HTH-TYPE TRANSCRIPTIONAL REGULATOR RUTR"/>
    <property type="match status" value="1"/>
</dbReference>
<keyword evidence="1" id="KW-0805">Transcription regulation</keyword>
<protein>
    <submittedName>
        <fullName evidence="5">TetR/AcrR family transcriptional regulator</fullName>
    </submittedName>
</protein>
<gene>
    <name evidence="5" type="ORF">GCM10022239_13830</name>
</gene>
<keyword evidence="3" id="KW-0804">Transcription</keyword>
<keyword evidence="2" id="KW-0238">DNA-binding</keyword>
<dbReference type="SUPFAM" id="SSF46689">
    <property type="entry name" value="Homeodomain-like"/>
    <property type="match status" value="1"/>
</dbReference>